<accession>A0A9D4ZFD1</accession>
<protein>
    <submittedName>
        <fullName evidence="1">Uncharacterized protein</fullName>
    </submittedName>
</protein>
<dbReference type="AlphaFoldDB" id="A0A9D4ZFD1"/>
<dbReference type="PANTHER" id="PTHR31390">
    <property type="entry name" value="EXPRESSED PROTEIN"/>
    <property type="match status" value="1"/>
</dbReference>
<proteinExistence type="predicted"/>
<gene>
    <name evidence="1" type="ORF">GOP47_0013496</name>
</gene>
<name>A0A9D4ZFD1_ADICA</name>
<dbReference type="InterPro" id="IPR021916">
    <property type="entry name" value="DUF3527"/>
</dbReference>
<evidence type="ECO:0000313" key="1">
    <source>
        <dbReference type="EMBL" id="KAI5071245.1"/>
    </source>
</evidence>
<dbReference type="OrthoDB" id="1901877at2759"/>
<dbReference type="Proteomes" id="UP000886520">
    <property type="component" value="Chromosome 13"/>
</dbReference>
<dbReference type="PANTHER" id="PTHR31390:SF2">
    <property type="entry name" value="EXPRESSED PROTEIN"/>
    <property type="match status" value="1"/>
</dbReference>
<reference evidence="1" key="1">
    <citation type="submission" date="2021-01" db="EMBL/GenBank/DDBJ databases">
        <title>Adiantum capillus-veneris genome.</title>
        <authorList>
            <person name="Fang Y."/>
            <person name="Liao Q."/>
        </authorList>
    </citation>
    <scope>NUCLEOTIDE SEQUENCE</scope>
    <source>
        <strain evidence="1">H3</strain>
        <tissue evidence="1">Leaf</tissue>
    </source>
</reference>
<organism evidence="1 2">
    <name type="scientific">Adiantum capillus-veneris</name>
    <name type="common">Maidenhair fern</name>
    <dbReference type="NCBI Taxonomy" id="13818"/>
    <lineage>
        <taxon>Eukaryota</taxon>
        <taxon>Viridiplantae</taxon>
        <taxon>Streptophyta</taxon>
        <taxon>Embryophyta</taxon>
        <taxon>Tracheophyta</taxon>
        <taxon>Polypodiopsida</taxon>
        <taxon>Polypodiidae</taxon>
        <taxon>Polypodiales</taxon>
        <taxon>Pteridineae</taxon>
        <taxon>Pteridaceae</taxon>
        <taxon>Vittarioideae</taxon>
        <taxon>Adiantum</taxon>
    </lineage>
</organism>
<sequence length="806" mass="88793">MVVEGIGLCSGIGSPPSPTTHKSCKDCSREESIGKKRRAHCIQSKHNPSRHAKGLVGWNWLCCEASQTRKMQELSEEHPDNNAAREAYLEFNFFNGVMVDCSNVGSSWNSPSTSSDDMSIASSTVVDTSGQGKGGTDSDWDCILTEVCQERPTTNTTPNVKKITLESIDSPNRKPCMSALGIHMCDCEEDSMYCNLVTCIASHSDGKKATFDRASQEKVVPEEMESKNHDCKNCWHVSRKKQGKCHYARTETVSSDNERASGSELGNSTAIAAWATVVLDSHCRASKLTEGFVEAVSPMKGFNSITTTKGRTPTIASHLELTESALSQGKLCSIYEEDTGLEQHNAQRQALSLITSTLRTQLAGLKLDVGRVSVTEPAPDGTLHGVLHCTLKDGLPNYTFLLDDYEEVLTAKIWLGDMKVGRHHEVWKYSFYTLREEKKRKGKSGWKNWRRKDKLHATVVGKMKVSSVLCSDGKNKLSVKSKCILFSPRLSELTMQEEASASVPDHSSLMSLSSPACATALWQSSSPTFAGVERSRQATQTRCRNSIIQGIAFDADTQSFPDCLLNSSSPQHAELAAMLINVPVPLQVQDSLVMIKDQHLEAGITVILPSGKHGRPLCDMNGPSPLIRRWKEGGKCDCKGWDLGCGLMVLSNSRKRARLHSESSKLRRLEGAGHCRTLKLYKQDTDQEEAFFSLSPQANGLLGLDFCAPLSPLQAFAIAVATLHGRDSKVSQRASDCTKSTVLSQGMFAYQKDKDPWSVEKGNMTKLQTTQTVDSKLQEIWQHQIAINNFNENVHASKSARFFERL</sequence>
<evidence type="ECO:0000313" key="2">
    <source>
        <dbReference type="Proteomes" id="UP000886520"/>
    </source>
</evidence>
<comment type="caution">
    <text evidence="1">The sequence shown here is derived from an EMBL/GenBank/DDBJ whole genome shotgun (WGS) entry which is preliminary data.</text>
</comment>
<dbReference type="Pfam" id="PF12043">
    <property type="entry name" value="DUF3527"/>
    <property type="match status" value="1"/>
</dbReference>
<dbReference type="EMBL" id="JABFUD020000013">
    <property type="protein sequence ID" value="KAI5071245.1"/>
    <property type="molecule type" value="Genomic_DNA"/>
</dbReference>
<keyword evidence="2" id="KW-1185">Reference proteome</keyword>